<dbReference type="HOGENOM" id="CLU_037122_0_0_6"/>
<dbReference type="Proteomes" id="UP000005289">
    <property type="component" value="Chromosome"/>
</dbReference>
<evidence type="ECO:0000313" key="4">
    <source>
        <dbReference type="Proteomes" id="UP000005289"/>
    </source>
</evidence>
<reference evidence="3 4" key="1">
    <citation type="submission" date="2013-12" db="EMBL/GenBank/DDBJ databases">
        <authorList>
            <consortium name="DOE Joint Genome Institute"/>
            <person name="Muyzer G."/>
            <person name="Huntemann M."/>
            <person name="Han J."/>
            <person name="Chen A."/>
            <person name="Kyrpides N."/>
            <person name="Mavromatis K."/>
            <person name="Markowitz V."/>
            <person name="Palaniappan K."/>
            <person name="Ivanova N."/>
            <person name="Schaumberg A."/>
            <person name="Pati A."/>
            <person name="Liolios K."/>
            <person name="Nordberg H.P."/>
            <person name="Cantor M.N."/>
            <person name="Hua S.X."/>
            <person name="Woyke T."/>
        </authorList>
    </citation>
    <scope>NUCLEOTIDE SEQUENCE [LARGE SCALE GENOMIC DNA]</scope>
    <source>
        <strain evidence="3 4">ARh 1</strain>
    </source>
</reference>
<gene>
    <name evidence="3" type="ORF">THITH_05230</name>
</gene>
<protein>
    <recommendedName>
        <fullName evidence="2">Beta-lactamase-related domain-containing protein</fullName>
    </recommendedName>
</protein>
<keyword evidence="1" id="KW-0732">Signal</keyword>
<name>W0DSK4_9GAMM</name>
<dbReference type="Gene3D" id="3.40.710.10">
    <property type="entry name" value="DD-peptidase/beta-lactamase superfamily"/>
    <property type="match status" value="1"/>
</dbReference>
<dbReference type="RefSeq" id="WP_006748792.1">
    <property type="nucleotide sequence ID" value="NZ_CP007029.1"/>
</dbReference>
<keyword evidence="4" id="KW-1185">Reference proteome</keyword>
<feature type="signal peptide" evidence="1">
    <location>
        <begin position="1"/>
        <end position="28"/>
    </location>
</feature>
<dbReference type="PANTHER" id="PTHR46825">
    <property type="entry name" value="D-ALANYL-D-ALANINE-CARBOXYPEPTIDASE/ENDOPEPTIDASE AMPH"/>
    <property type="match status" value="1"/>
</dbReference>
<dbReference type="Pfam" id="PF00144">
    <property type="entry name" value="Beta-lactamase"/>
    <property type="match status" value="1"/>
</dbReference>
<feature type="chain" id="PRO_5004787873" description="Beta-lactamase-related domain-containing protein" evidence="1">
    <location>
        <begin position="29"/>
        <end position="569"/>
    </location>
</feature>
<sequence>MCHLARLSAVLGMTLLSITLLIPHPASADSGSRPVAGLPPPAAALINAFVIRYMQALGTPALTLTLTDTEGLVHEFHYGYSNLESGEPVTAQTLFPIGSISKAFTALLALQFSGEKRIDIDSTIGDHLPWLDPPSSLSGITVQHLLSHTSGLPTDRDDIPSSPYRVLAARDLPMRTPPGERFHYSNVGYQLLGYLLEEVGGRPFAELLRERVFEPVGMHASEPAITHQARARIAVGYVSKYADRPPQPTDPLVPAPWFEYGDADGSVAATAGDLAVFLRMLLNHGITPDGGRIVDEQSFRKMTTCATPPRGPSCHGLGLEIGAQGTIGHYGAMIGHSAQMLGDLPNGIGAVVMLNGPGDPTAVAAFALEVLRASRARAPLPRLPRIDPTRVPHAAQYAGRYRSPDGDGFDLMARGGRLYLVQGNRSVRLLRRGEDRFLAPIPRFEQFLLGFERSAGTVTHATHGAQWFANARYPGQWEFDLPEDWLAYPGRYQSWSPWIPERRVIHRRGQLLLIQPGGREQRLEPLEHTGWFRVPEAQGGETVHFRDVVDGRALRANVDGVDLYRSALR</sequence>
<evidence type="ECO:0000256" key="1">
    <source>
        <dbReference type="SAM" id="SignalP"/>
    </source>
</evidence>
<evidence type="ECO:0000313" key="3">
    <source>
        <dbReference type="EMBL" id="AHE99968.1"/>
    </source>
</evidence>
<feature type="domain" description="Beta-lactamase-related" evidence="2">
    <location>
        <begin position="47"/>
        <end position="365"/>
    </location>
</feature>
<dbReference type="SUPFAM" id="SSF56601">
    <property type="entry name" value="beta-lactamase/transpeptidase-like"/>
    <property type="match status" value="1"/>
</dbReference>
<proteinExistence type="predicted"/>
<dbReference type="AlphaFoldDB" id="W0DSK4"/>
<evidence type="ECO:0000259" key="2">
    <source>
        <dbReference type="Pfam" id="PF00144"/>
    </source>
</evidence>
<dbReference type="KEGG" id="tti:THITH_05230"/>
<dbReference type="InterPro" id="IPR050491">
    <property type="entry name" value="AmpC-like"/>
</dbReference>
<accession>W0DSK4</accession>
<dbReference type="STRING" id="713585.THITH_05230"/>
<dbReference type="InterPro" id="IPR012338">
    <property type="entry name" value="Beta-lactam/transpept-like"/>
</dbReference>
<dbReference type="EMBL" id="CP007029">
    <property type="protein sequence ID" value="AHE99968.1"/>
    <property type="molecule type" value="Genomic_DNA"/>
</dbReference>
<organism evidence="3 4">
    <name type="scientific">Thioalkalivibrio paradoxus ARh 1</name>
    <dbReference type="NCBI Taxonomy" id="713585"/>
    <lineage>
        <taxon>Bacteria</taxon>
        <taxon>Pseudomonadati</taxon>
        <taxon>Pseudomonadota</taxon>
        <taxon>Gammaproteobacteria</taxon>
        <taxon>Chromatiales</taxon>
        <taxon>Ectothiorhodospiraceae</taxon>
        <taxon>Thioalkalivibrio</taxon>
    </lineage>
</organism>
<dbReference type="PANTHER" id="PTHR46825:SF7">
    <property type="entry name" value="D-ALANYL-D-ALANINE CARBOXYPEPTIDASE"/>
    <property type="match status" value="1"/>
</dbReference>
<dbReference type="InterPro" id="IPR001466">
    <property type="entry name" value="Beta-lactam-related"/>
</dbReference>
<dbReference type="OrthoDB" id="119951at2"/>